<dbReference type="Gene3D" id="2.20.200.10">
    <property type="entry name" value="Outer membrane efflux proteins (OEP)"/>
    <property type="match status" value="1"/>
</dbReference>
<dbReference type="Gene3D" id="1.20.1600.10">
    <property type="entry name" value="Outer membrane efflux proteins (OEP)"/>
    <property type="match status" value="1"/>
</dbReference>
<dbReference type="PANTHER" id="PTHR30203:SF32">
    <property type="entry name" value="CATION EFFLUX SYSTEM PROTEIN CUSC"/>
    <property type="match status" value="1"/>
</dbReference>
<keyword evidence="2" id="KW-0812">Transmembrane</keyword>
<comment type="similarity">
    <text evidence="1 2">Belongs to the outer membrane factor (OMF) (TC 1.B.17) family.</text>
</comment>
<gene>
    <name evidence="3" type="ORF">PQR63_16385</name>
</gene>
<dbReference type="InterPro" id="IPR010131">
    <property type="entry name" value="MdtP/NodT-like"/>
</dbReference>
<dbReference type="Pfam" id="PF02321">
    <property type="entry name" value="OEP"/>
    <property type="match status" value="2"/>
</dbReference>
<keyword evidence="2" id="KW-1134">Transmembrane beta strand</keyword>
<dbReference type="SUPFAM" id="SSF56954">
    <property type="entry name" value="Outer membrane efflux proteins (OEP)"/>
    <property type="match status" value="1"/>
</dbReference>
<dbReference type="PANTHER" id="PTHR30203">
    <property type="entry name" value="OUTER MEMBRANE CATION EFFLUX PROTEIN"/>
    <property type="match status" value="1"/>
</dbReference>
<dbReference type="InterPro" id="IPR003423">
    <property type="entry name" value="OMP_efflux"/>
</dbReference>
<dbReference type="EMBL" id="JAQQFR010000010">
    <property type="protein sequence ID" value="MFL9879980.1"/>
    <property type="molecule type" value="Genomic_DNA"/>
</dbReference>
<evidence type="ECO:0000256" key="2">
    <source>
        <dbReference type="RuleBase" id="RU362097"/>
    </source>
</evidence>
<comment type="caution">
    <text evidence="3">The sequence shown here is derived from an EMBL/GenBank/DDBJ whole genome shotgun (WGS) entry which is preliminary data.</text>
</comment>
<proteinExistence type="inferred from homology"/>
<dbReference type="RefSeq" id="WP_408169063.1">
    <property type="nucleotide sequence ID" value="NZ_JAQQFR010000010.1"/>
</dbReference>
<name>A0ABW8ZBR8_9BURK</name>
<evidence type="ECO:0000313" key="4">
    <source>
        <dbReference type="Proteomes" id="UP001629214"/>
    </source>
</evidence>
<keyword evidence="2" id="KW-0472">Membrane</keyword>
<sequence>MISSYPARVPRRLLYMGVINTGASVKLARIAAVSGKHPARTYCVGAILALQLTGCISLAPDYVRPPLPVARSYEEVANSSRETIDVIGWRNYFQDVRLQSLIELALENNRDLHIAIARVDETRAAYGIERSAQYPSIGAQAGLDRSRVPGDLNLTGKPIVGSQYQVGLGMASWELDFWGRVRSLKDAALENYLATNAAQRAVRIDLIAQVAISYLTLSELNERLFLADQTLSSRAESYRIFSRRVEVGSTSRLNLTQVAVLVTQAQSLVAQLEQDRAAQIHRLTLLVGTALNNTVLQQRLSTIDAPRRLHAGVPSDLLTYRPDIIAAEHQLRAANANIGAARAAFFPRIALTGSAGSASAELGGLFDSGSHAWTFSPSISLPLFDGGLRNSNLQLTEARRHIAVLNYEKTIQNAFRDVSDALSARIWLDYQVDIASTTLAVQSERAHLSTLRYDNGSASFLDVLDAQRDLLTAQQQLVQLQRALATSNVSLYAALGGASDDIPIEDKQLDLKKKTGSSQ</sequence>
<comment type="subcellular location">
    <subcellularLocation>
        <location evidence="2">Cell membrane</location>
        <topology evidence="2">Lipid-anchor</topology>
    </subcellularLocation>
</comment>
<organism evidence="3 4">
    <name type="scientific">Herbaspirillum rhizosphaerae</name>
    <dbReference type="NCBI Taxonomy" id="346179"/>
    <lineage>
        <taxon>Bacteria</taxon>
        <taxon>Pseudomonadati</taxon>
        <taxon>Pseudomonadota</taxon>
        <taxon>Betaproteobacteria</taxon>
        <taxon>Burkholderiales</taxon>
        <taxon>Oxalobacteraceae</taxon>
        <taxon>Herbaspirillum</taxon>
    </lineage>
</organism>
<dbReference type="Proteomes" id="UP001629214">
    <property type="component" value="Unassembled WGS sequence"/>
</dbReference>
<protein>
    <submittedName>
        <fullName evidence="3">Efflux transporter outer membrane subunit</fullName>
    </submittedName>
</protein>
<evidence type="ECO:0000313" key="3">
    <source>
        <dbReference type="EMBL" id="MFL9879980.1"/>
    </source>
</evidence>
<dbReference type="NCBIfam" id="TIGR01845">
    <property type="entry name" value="outer_NodT"/>
    <property type="match status" value="1"/>
</dbReference>
<accession>A0ABW8ZBR8</accession>
<keyword evidence="4" id="KW-1185">Reference proteome</keyword>
<keyword evidence="2" id="KW-0564">Palmitate</keyword>
<reference evidence="3 4" key="1">
    <citation type="journal article" date="2024" name="Chem. Sci.">
        <title>Discovery of megapolipeptins by genome mining of a Burkholderiales bacteria collection.</title>
        <authorList>
            <person name="Paulo B.S."/>
            <person name="Recchia M.J.J."/>
            <person name="Lee S."/>
            <person name="Fergusson C.H."/>
            <person name="Romanowski S.B."/>
            <person name="Hernandez A."/>
            <person name="Krull N."/>
            <person name="Liu D.Y."/>
            <person name="Cavanagh H."/>
            <person name="Bos A."/>
            <person name="Gray C.A."/>
            <person name="Murphy B.T."/>
            <person name="Linington R.G."/>
            <person name="Eustaquio A.S."/>
        </authorList>
    </citation>
    <scope>NUCLEOTIDE SEQUENCE [LARGE SCALE GENOMIC DNA]</scope>
    <source>
        <strain evidence="3 4">RL21-008-BIB-B</strain>
    </source>
</reference>
<evidence type="ECO:0000256" key="1">
    <source>
        <dbReference type="ARBA" id="ARBA00007613"/>
    </source>
</evidence>
<keyword evidence="2" id="KW-0449">Lipoprotein</keyword>